<comment type="caution">
    <text evidence="7">The sequence shown here is derived from an EMBL/GenBank/DDBJ whole genome shotgun (WGS) entry which is preliminary data.</text>
</comment>
<gene>
    <name evidence="7" type="ORF">GCM10009851_25620</name>
</gene>
<protein>
    <submittedName>
        <fullName evidence="7">Adenosine deaminase</fullName>
    </submittedName>
</protein>
<keyword evidence="8" id="KW-1185">Reference proteome</keyword>
<sequence>MGRVSGRELRALPKVHAHVHLDGSYPLAAVQALAARQGADFEVPDSFPDVWDFFEAYGTVPELVRSLDDLAGLCRALVHAEAALGVLYLEPAIEPQLYARRLGGIDTVARTMVDALAQGAEEAGIEVGANLTVNTDQDEPIALELARTAAALAGPGVSGGTGTGFWRGVTALGTAGFVEPAGLARFVPVARIAQDAGLQIVSHAGQTGGPDSILEALDVLGATRLSHGVRAVESDELVARLAEQHIVCDICPVSNVRLGVSESLAAHPGPLLIAAGVPVTLNADDPLWFGHSVLDQWRIAREVWGLDDRRLAGVSSGGMLLPGMSPRTRSVYRDSLAAWFTAAPG</sequence>
<dbReference type="EMBL" id="BAAAQY010000007">
    <property type="protein sequence ID" value="GAA2239237.1"/>
    <property type="molecule type" value="Genomic_DNA"/>
</dbReference>
<keyword evidence="4" id="KW-0378">Hydrolase</keyword>
<reference evidence="7 8" key="1">
    <citation type="journal article" date="2019" name="Int. J. Syst. Evol. Microbiol.">
        <title>The Global Catalogue of Microorganisms (GCM) 10K type strain sequencing project: providing services to taxonomists for standard genome sequencing and annotation.</title>
        <authorList>
            <consortium name="The Broad Institute Genomics Platform"/>
            <consortium name="The Broad Institute Genome Sequencing Center for Infectious Disease"/>
            <person name="Wu L."/>
            <person name="Ma J."/>
        </authorList>
    </citation>
    <scope>NUCLEOTIDE SEQUENCE [LARGE SCALE GENOMIC DNA]</scope>
    <source>
        <strain evidence="7 8">JCM 16117</strain>
    </source>
</reference>
<accession>A0ABN3DR26</accession>
<evidence type="ECO:0000256" key="2">
    <source>
        <dbReference type="ARBA" id="ARBA00006676"/>
    </source>
</evidence>
<evidence type="ECO:0000256" key="3">
    <source>
        <dbReference type="ARBA" id="ARBA00022723"/>
    </source>
</evidence>
<feature type="domain" description="Adenosine deaminase" evidence="6">
    <location>
        <begin position="13"/>
        <end position="316"/>
    </location>
</feature>
<proteinExistence type="inferred from homology"/>
<evidence type="ECO:0000313" key="7">
    <source>
        <dbReference type="EMBL" id="GAA2239237.1"/>
    </source>
</evidence>
<dbReference type="Proteomes" id="UP001500929">
    <property type="component" value="Unassembled WGS sequence"/>
</dbReference>
<dbReference type="PANTHER" id="PTHR43114">
    <property type="entry name" value="ADENINE DEAMINASE"/>
    <property type="match status" value="1"/>
</dbReference>
<dbReference type="Pfam" id="PF00962">
    <property type="entry name" value="A_deaminase"/>
    <property type="match status" value="1"/>
</dbReference>
<dbReference type="Gene3D" id="3.20.20.140">
    <property type="entry name" value="Metal-dependent hydrolases"/>
    <property type="match status" value="1"/>
</dbReference>
<dbReference type="InterPro" id="IPR006330">
    <property type="entry name" value="Ado/ade_deaminase"/>
</dbReference>
<comment type="similarity">
    <text evidence="2">Belongs to the metallo-dependent hydrolases superfamily. Adenosine and AMP deaminases family.</text>
</comment>
<evidence type="ECO:0000256" key="1">
    <source>
        <dbReference type="ARBA" id="ARBA00001947"/>
    </source>
</evidence>
<name>A0ABN3DR26_9MICO</name>
<evidence type="ECO:0000256" key="4">
    <source>
        <dbReference type="ARBA" id="ARBA00022801"/>
    </source>
</evidence>
<organism evidence="7 8">
    <name type="scientific">Herbiconiux moechotypicola</name>
    <dbReference type="NCBI Taxonomy" id="637393"/>
    <lineage>
        <taxon>Bacteria</taxon>
        <taxon>Bacillati</taxon>
        <taxon>Actinomycetota</taxon>
        <taxon>Actinomycetes</taxon>
        <taxon>Micrococcales</taxon>
        <taxon>Microbacteriaceae</taxon>
        <taxon>Herbiconiux</taxon>
    </lineage>
</organism>
<comment type="cofactor">
    <cofactor evidence="1">
        <name>Zn(2+)</name>
        <dbReference type="ChEBI" id="CHEBI:29105"/>
    </cofactor>
</comment>
<evidence type="ECO:0000259" key="6">
    <source>
        <dbReference type="Pfam" id="PF00962"/>
    </source>
</evidence>
<dbReference type="InterPro" id="IPR032466">
    <property type="entry name" value="Metal_Hydrolase"/>
</dbReference>
<evidence type="ECO:0000313" key="8">
    <source>
        <dbReference type="Proteomes" id="UP001500929"/>
    </source>
</evidence>
<evidence type="ECO:0000256" key="5">
    <source>
        <dbReference type="ARBA" id="ARBA00022833"/>
    </source>
</evidence>
<dbReference type="PANTHER" id="PTHR43114:SF6">
    <property type="entry name" value="ADENINE DEAMINASE"/>
    <property type="match status" value="1"/>
</dbReference>
<dbReference type="SUPFAM" id="SSF51556">
    <property type="entry name" value="Metallo-dependent hydrolases"/>
    <property type="match status" value="1"/>
</dbReference>
<dbReference type="InterPro" id="IPR001365">
    <property type="entry name" value="A_deaminase_dom"/>
</dbReference>
<keyword evidence="3" id="KW-0479">Metal-binding</keyword>
<keyword evidence="5" id="KW-0862">Zinc</keyword>